<comment type="caution">
    <text evidence="16">The sequence shown here is derived from an EMBL/GenBank/DDBJ whole genome shotgun (WGS) entry which is preliminary data.</text>
</comment>
<comment type="function">
    <text evidence="12 13">Catalyzes the ATP-dependent phosphorylation of L-homoserine to L-homoserine phosphate.</text>
</comment>
<keyword evidence="6 13" id="KW-0808">Transferase</keyword>
<dbReference type="GO" id="GO:0004413">
    <property type="term" value="F:homoserine kinase activity"/>
    <property type="evidence" value="ECO:0007669"/>
    <property type="project" value="UniProtKB-UniRule"/>
</dbReference>
<evidence type="ECO:0000256" key="13">
    <source>
        <dbReference type="HAMAP-Rule" id="MF_00384"/>
    </source>
</evidence>
<dbReference type="EC" id="2.7.1.39" evidence="3 13"/>
<keyword evidence="10 13" id="KW-0067">ATP-binding</keyword>
<dbReference type="GO" id="GO:0005524">
    <property type="term" value="F:ATP binding"/>
    <property type="evidence" value="ECO:0007669"/>
    <property type="project" value="UniProtKB-UniRule"/>
</dbReference>
<dbReference type="SUPFAM" id="SSF54211">
    <property type="entry name" value="Ribosomal protein S5 domain 2-like"/>
    <property type="match status" value="1"/>
</dbReference>
<dbReference type="Gene3D" id="3.30.230.10">
    <property type="match status" value="1"/>
</dbReference>
<feature type="domain" description="GHMP kinase C-terminal" evidence="15">
    <location>
        <begin position="206"/>
        <end position="286"/>
    </location>
</feature>
<comment type="pathway">
    <text evidence="1 13">Amino-acid biosynthesis; L-threonine biosynthesis; L-threonine from L-aspartate: step 4/5.</text>
</comment>
<dbReference type="PROSITE" id="PS00627">
    <property type="entry name" value="GHMP_KINASES_ATP"/>
    <property type="match status" value="1"/>
</dbReference>
<feature type="domain" description="GHMP kinase N-terminal" evidence="14">
    <location>
        <begin position="65"/>
        <end position="148"/>
    </location>
</feature>
<keyword evidence="5 13" id="KW-0028">Amino-acid biosynthesis</keyword>
<dbReference type="InterPro" id="IPR006204">
    <property type="entry name" value="GHMP_kinase_N_dom"/>
</dbReference>
<evidence type="ECO:0000313" key="16">
    <source>
        <dbReference type="EMBL" id="MBE7700750.1"/>
    </source>
</evidence>
<keyword evidence="17" id="KW-1185">Reference proteome</keyword>
<evidence type="ECO:0000256" key="10">
    <source>
        <dbReference type="ARBA" id="ARBA00022840"/>
    </source>
</evidence>
<accession>A0A9D5YZ20</accession>
<comment type="catalytic activity">
    <reaction evidence="11 13">
        <text>L-homoserine + ATP = O-phospho-L-homoserine + ADP + H(+)</text>
        <dbReference type="Rhea" id="RHEA:13985"/>
        <dbReference type="ChEBI" id="CHEBI:15378"/>
        <dbReference type="ChEBI" id="CHEBI:30616"/>
        <dbReference type="ChEBI" id="CHEBI:57476"/>
        <dbReference type="ChEBI" id="CHEBI:57590"/>
        <dbReference type="ChEBI" id="CHEBI:456216"/>
        <dbReference type="EC" id="2.7.1.39"/>
    </reaction>
</comment>
<dbReference type="PRINTS" id="PR00958">
    <property type="entry name" value="HOMSERKINASE"/>
</dbReference>
<evidence type="ECO:0000256" key="8">
    <source>
        <dbReference type="ARBA" id="ARBA00022741"/>
    </source>
</evidence>
<sequence length="325" mass="33891">MQLGADHVRVRVPATSANLGPGFDALGLALARYDVLEVQALGNGDVVVDVQGEGAGEVPGDERHLVVRALRAALDLVGAPQTGLHLTCTNAIPHGRGLGSSAAAVVAGIVAARALVADPAALDDATVLRLATEFEGHPDNAAPAIYGGATIAWTSTVEGQEGAHAVRLDVHPDIEATVLVPTIRLATSRARGVLPETVPHADAALNAGRAALLVEALTRSPQHLFEATEDRLHQEYRAGVMSASWELVRALRADGLAATISGAGPTVLLLGSVADRERADRVLRDLLHGSDRWRAYRPGIDLGGVRSERVLGTTHATGAPRREVR</sequence>
<dbReference type="GO" id="GO:0009088">
    <property type="term" value="P:threonine biosynthetic process"/>
    <property type="evidence" value="ECO:0007669"/>
    <property type="project" value="UniProtKB-UniRule"/>
</dbReference>
<gene>
    <name evidence="13" type="primary">thrB</name>
    <name evidence="16" type="ORF">H9623_10610</name>
</gene>
<evidence type="ECO:0000256" key="3">
    <source>
        <dbReference type="ARBA" id="ARBA00012078"/>
    </source>
</evidence>
<evidence type="ECO:0000256" key="11">
    <source>
        <dbReference type="ARBA" id="ARBA00049375"/>
    </source>
</evidence>
<dbReference type="RefSeq" id="WP_193720015.1">
    <property type="nucleotide sequence ID" value="NZ_JACSPN010000012.1"/>
</dbReference>
<dbReference type="Pfam" id="PF08544">
    <property type="entry name" value="GHMP_kinases_C"/>
    <property type="match status" value="1"/>
</dbReference>
<evidence type="ECO:0000256" key="1">
    <source>
        <dbReference type="ARBA" id="ARBA00005015"/>
    </source>
</evidence>
<dbReference type="Pfam" id="PF00288">
    <property type="entry name" value="GHMP_kinases_N"/>
    <property type="match status" value="1"/>
</dbReference>
<dbReference type="HAMAP" id="MF_00384">
    <property type="entry name" value="Homoser_kinase"/>
    <property type="match status" value="1"/>
</dbReference>
<evidence type="ECO:0000256" key="7">
    <source>
        <dbReference type="ARBA" id="ARBA00022697"/>
    </source>
</evidence>
<protein>
    <recommendedName>
        <fullName evidence="4 13">Homoserine kinase</fullName>
        <shortName evidence="13">HK</shortName>
        <shortName evidence="13">HSK</shortName>
        <ecNumber evidence="3 13">2.7.1.39</ecNumber>
    </recommendedName>
</protein>
<dbReference type="InterPro" id="IPR000870">
    <property type="entry name" value="Homoserine_kinase"/>
</dbReference>
<reference evidence="16 17" key="1">
    <citation type="submission" date="2020-08" db="EMBL/GenBank/DDBJ databases">
        <title>A Genomic Blueprint of the Chicken Gut Microbiome.</title>
        <authorList>
            <person name="Gilroy R."/>
            <person name="Ravi A."/>
            <person name="Getino M."/>
            <person name="Pursley I."/>
            <person name="Horton D.L."/>
            <person name="Alikhan N.-F."/>
            <person name="Baker D."/>
            <person name="Gharbi K."/>
            <person name="Hall N."/>
            <person name="Watson M."/>
            <person name="Adriaenssens E.M."/>
            <person name="Foster-Nyarko E."/>
            <person name="Jarju S."/>
            <person name="Secka A."/>
            <person name="Antonio M."/>
            <person name="Oren A."/>
            <person name="Chaudhuri R."/>
            <person name="La Ragione R.M."/>
            <person name="Hildebrand F."/>
            <person name="Pallen M.J."/>
        </authorList>
    </citation>
    <scope>NUCLEOTIDE SEQUENCE [LARGE SCALE GENOMIC DNA]</scope>
    <source>
        <strain evidence="16 17">Sa1BUA8</strain>
    </source>
</reference>
<proteinExistence type="inferred from homology"/>
<name>A0A9D5YZ20_9CELL</name>
<dbReference type="PANTHER" id="PTHR20861:SF1">
    <property type="entry name" value="HOMOSERINE KINASE"/>
    <property type="match status" value="1"/>
</dbReference>
<keyword evidence="8 13" id="KW-0547">Nucleotide-binding</keyword>
<comment type="subcellular location">
    <subcellularLocation>
        <location evidence="13">Cytoplasm</location>
    </subcellularLocation>
</comment>
<keyword evidence="13" id="KW-0963">Cytoplasm</keyword>
<dbReference type="InterPro" id="IPR006203">
    <property type="entry name" value="GHMP_knse_ATP-bd_CS"/>
</dbReference>
<evidence type="ECO:0000256" key="6">
    <source>
        <dbReference type="ARBA" id="ARBA00022679"/>
    </source>
</evidence>
<dbReference type="GO" id="GO:0005737">
    <property type="term" value="C:cytoplasm"/>
    <property type="evidence" value="ECO:0007669"/>
    <property type="project" value="UniProtKB-SubCell"/>
</dbReference>
<evidence type="ECO:0000256" key="4">
    <source>
        <dbReference type="ARBA" id="ARBA00017858"/>
    </source>
</evidence>
<dbReference type="InterPro" id="IPR020568">
    <property type="entry name" value="Ribosomal_Su5_D2-typ_SF"/>
</dbReference>
<dbReference type="InterPro" id="IPR014721">
    <property type="entry name" value="Ribsml_uS5_D2-typ_fold_subgr"/>
</dbReference>
<dbReference type="PIRSF" id="PIRSF000676">
    <property type="entry name" value="Homoser_kin"/>
    <property type="match status" value="1"/>
</dbReference>
<evidence type="ECO:0000256" key="2">
    <source>
        <dbReference type="ARBA" id="ARBA00007370"/>
    </source>
</evidence>
<dbReference type="Gene3D" id="3.30.70.890">
    <property type="entry name" value="GHMP kinase, C-terminal domain"/>
    <property type="match status" value="1"/>
</dbReference>
<dbReference type="EMBL" id="JACSPN010000012">
    <property type="protein sequence ID" value="MBE7700750.1"/>
    <property type="molecule type" value="Genomic_DNA"/>
</dbReference>
<evidence type="ECO:0000256" key="12">
    <source>
        <dbReference type="ARBA" id="ARBA00049954"/>
    </source>
</evidence>
<dbReference type="Proteomes" id="UP000822993">
    <property type="component" value="Unassembled WGS sequence"/>
</dbReference>
<evidence type="ECO:0000313" key="17">
    <source>
        <dbReference type="Proteomes" id="UP000822993"/>
    </source>
</evidence>
<dbReference type="InterPro" id="IPR036554">
    <property type="entry name" value="GHMP_kinase_C_sf"/>
</dbReference>
<dbReference type="NCBIfam" id="TIGR00191">
    <property type="entry name" value="thrB"/>
    <property type="match status" value="1"/>
</dbReference>
<dbReference type="InterPro" id="IPR013750">
    <property type="entry name" value="GHMP_kinase_C_dom"/>
</dbReference>
<keyword evidence="9 13" id="KW-0418">Kinase</keyword>
<dbReference type="PANTHER" id="PTHR20861">
    <property type="entry name" value="HOMOSERINE/4-DIPHOSPHOCYTIDYL-2-C-METHYL-D-ERYTHRITOL KINASE"/>
    <property type="match status" value="1"/>
</dbReference>
<comment type="similarity">
    <text evidence="2 13">Belongs to the GHMP kinase family. Homoserine kinase subfamily.</text>
</comment>
<feature type="binding site" evidence="13">
    <location>
        <begin position="93"/>
        <end position="103"/>
    </location>
    <ligand>
        <name>ATP</name>
        <dbReference type="ChEBI" id="CHEBI:30616"/>
    </ligand>
</feature>
<evidence type="ECO:0000256" key="5">
    <source>
        <dbReference type="ARBA" id="ARBA00022605"/>
    </source>
</evidence>
<evidence type="ECO:0000259" key="15">
    <source>
        <dbReference type="Pfam" id="PF08544"/>
    </source>
</evidence>
<organism evidence="16 17">
    <name type="scientific">Oerskovia douganii</name>
    <dbReference type="NCBI Taxonomy" id="2762210"/>
    <lineage>
        <taxon>Bacteria</taxon>
        <taxon>Bacillati</taxon>
        <taxon>Actinomycetota</taxon>
        <taxon>Actinomycetes</taxon>
        <taxon>Micrococcales</taxon>
        <taxon>Cellulomonadaceae</taxon>
        <taxon>Oerskovia</taxon>
    </lineage>
</organism>
<keyword evidence="7 13" id="KW-0791">Threonine biosynthesis</keyword>
<evidence type="ECO:0000256" key="9">
    <source>
        <dbReference type="ARBA" id="ARBA00022777"/>
    </source>
</evidence>
<evidence type="ECO:0000259" key="14">
    <source>
        <dbReference type="Pfam" id="PF00288"/>
    </source>
</evidence>
<dbReference type="AlphaFoldDB" id="A0A9D5YZ20"/>
<dbReference type="SUPFAM" id="SSF55060">
    <property type="entry name" value="GHMP Kinase, C-terminal domain"/>
    <property type="match status" value="1"/>
</dbReference>